<accession>A0ACA9PSV6</accession>
<organism evidence="1 2">
    <name type="scientific">Scutellospora calospora</name>
    <dbReference type="NCBI Taxonomy" id="85575"/>
    <lineage>
        <taxon>Eukaryota</taxon>
        <taxon>Fungi</taxon>
        <taxon>Fungi incertae sedis</taxon>
        <taxon>Mucoromycota</taxon>
        <taxon>Glomeromycotina</taxon>
        <taxon>Glomeromycetes</taxon>
        <taxon>Diversisporales</taxon>
        <taxon>Gigasporaceae</taxon>
        <taxon>Scutellospora</taxon>
    </lineage>
</organism>
<proteinExistence type="predicted"/>
<protein>
    <submittedName>
        <fullName evidence="1">8533_t:CDS:1</fullName>
    </submittedName>
</protein>
<comment type="caution">
    <text evidence="1">The sequence shown here is derived from an EMBL/GenBank/DDBJ whole genome shotgun (WGS) entry which is preliminary data.</text>
</comment>
<feature type="non-terminal residue" evidence="1">
    <location>
        <position position="68"/>
    </location>
</feature>
<evidence type="ECO:0000313" key="2">
    <source>
        <dbReference type="Proteomes" id="UP000789860"/>
    </source>
</evidence>
<sequence length="68" mass="7914">KTEYSSLAAVGFENKNIIQQLIADIVFFLIFLRIEKLNMVILSIRDPDKNRFYSFSTGFVSSFITHYC</sequence>
<feature type="non-terminal residue" evidence="1">
    <location>
        <position position="1"/>
    </location>
</feature>
<evidence type="ECO:0000313" key="1">
    <source>
        <dbReference type="EMBL" id="CAG8721953.1"/>
    </source>
</evidence>
<gene>
    <name evidence="1" type="ORF">SCALOS_LOCUS11289</name>
</gene>
<reference evidence="1" key="1">
    <citation type="submission" date="2021-06" db="EMBL/GenBank/DDBJ databases">
        <authorList>
            <person name="Kallberg Y."/>
            <person name="Tangrot J."/>
            <person name="Rosling A."/>
        </authorList>
    </citation>
    <scope>NUCLEOTIDE SEQUENCE</scope>
    <source>
        <strain evidence="1">AU212A</strain>
    </source>
</reference>
<dbReference type="EMBL" id="CAJVPM010047980">
    <property type="protein sequence ID" value="CAG8721953.1"/>
    <property type="molecule type" value="Genomic_DNA"/>
</dbReference>
<name>A0ACA9PSV6_9GLOM</name>
<dbReference type="Proteomes" id="UP000789860">
    <property type="component" value="Unassembled WGS sequence"/>
</dbReference>
<keyword evidence="2" id="KW-1185">Reference proteome</keyword>